<protein>
    <submittedName>
        <fullName evidence="1">Uncharacterized protein</fullName>
    </submittedName>
</protein>
<organism evidence="1 2">
    <name type="scientific">Conger conger</name>
    <name type="common">Conger eel</name>
    <name type="synonym">Muraena conger</name>
    <dbReference type="NCBI Taxonomy" id="82655"/>
    <lineage>
        <taxon>Eukaryota</taxon>
        <taxon>Metazoa</taxon>
        <taxon>Chordata</taxon>
        <taxon>Craniata</taxon>
        <taxon>Vertebrata</taxon>
        <taxon>Euteleostomi</taxon>
        <taxon>Actinopterygii</taxon>
        <taxon>Neopterygii</taxon>
        <taxon>Teleostei</taxon>
        <taxon>Anguilliformes</taxon>
        <taxon>Congridae</taxon>
        <taxon>Conger</taxon>
    </lineage>
</organism>
<evidence type="ECO:0000313" key="1">
    <source>
        <dbReference type="EMBL" id="KAJ8268684.1"/>
    </source>
</evidence>
<reference evidence="1" key="1">
    <citation type="journal article" date="2023" name="Science">
        <title>Genome structures resolve the early diversification of teleost fishes.</title>
        <authorList>
            <person name="Parey E."/>
            <person name="Louis A."/>
            <person name="Montfort J."/>
            <person name="Bouchez O."/>
            <person name="Roques C."/>
            <person name="Iampietro C."/>
            <person name="Lluch J."/>
            <person name="Castinel A."/>
            <person name="Donnadieu C."/>
            <person name="Desvignes T."/>
            <person name="Floi Bucao C."/>
            <person name="Jouanno E."/>
            <person name="Wen M."/>
            <person name="Mejri S."/>
            <person name="Dirks R."/>
            <person name="Jansen H."/>
            <person name="Henkel C."/>
            <person name="Chen W.J."/>
            <person name="Zahm M."/>
            <person name="Cabau C."/>
            <person name="Klopp C."/>
            <person name="Thompson A.W."/>
            <person name="Robinson-Rechavi M."/>
            <person name="Braasch I."/>
            <person name="Lecointre G."/>
            <person name="Bobe J."/>
            <person name="Postlethwait J.H."/>
            <person name="Berthelot C."/>
            <person name="Roest Crollius H."/>
            <person name="Guiguen Y."/>
        </authorList>
    </citation>
    <scope>NUCLEOTIDE SEQUENCE</scope>
    <source>
        <strain evidence="1">Concon-B</strain>
    </source>
</reference>
<feature type="non-terminal residue" evidence="1">
    <location>
        <position position="121"/>
    </location>
</feature>
<dbReference type="EMBL" id="JAFJMO010000009">
    <property type="protein sequence ID" value="KAJ8268684.1"/>
    <property type="molecule type" value="Genomic_DNA"/>
</dbReference>
<keyword evidence="2" id="KW-1185">Reference proteome</keyword>
<dbReference type="OrthoDB" id="8961048at2759"/>
<sequence>MHLKSSPKTTLQFHAFQTQELNPEKSPLSQLVLRLANHLTSNKNISQASTASQTQIRINQIAKQNKTIFLEHWNNQTKTQNKLTCYLALKREYKLAEYLVTVRDMKQRRLLTKYRLSDHNL</sequence>
<comment type="caution">
    <text evidence="1">The sequence shown here is derived from an EMBL/GenBank/DDBJ whole genome shotgun (WGS) entry which is preliminary data.</text>
</comment>
<gene>
    <name evidence="1" type="ORF">COCON_G00138560</name>
</gene>
<dbReference type="Proteomes" id="UP001152803">
    <property type="component" value="Unassembled WGS sequence"/>
</dbReference>
<accession>A0A9Q1DFG1</accession>
<name>A0A9Q1DFG1_CONCO</name>
<evidence type="ECO:0000313" key="2">
    <source>
        <dbReference type="Proteomes" id="UP001152803"/>
    </source>
</evidence>
<proteinExistence type="predicted"/>
<dbReference type="AlphaFoldDB" id="A0A9Q1DFG1"/>